<evidence type="ECO:0000313" key="10">
    <source>
        <dbReference type="Proteomes" id="UP000198915"/>
    </source>
</evidence>
<dbReference type="Proteomes" id="UP000198915">
    <property type="component" value="Unassembled WGS sequence"/>
</dbReference>
<feature type="transmembrane region" description="Helical" evidence="7">
    <location>
        <begin position="254"/>
        <end position="272"/>
    </location>
</feature>
<organism evidence="9 10">
    <name type="scientific">Brevibacillus centrosporus</name>
    <dbReference type="NCBI Taxonomy" id="54910"/>
    <lineage>
        <taxon>Bacteria</taxon>
        <taxon>Bacillati</taxon>
        <taxon>Bacillota</taxon>
        <taxon>Bacilli</taxon>
        <taxon>Bacillales</taxon>
        <taxon>Paenibacillaceae</taxon>
        <taxon>Brevibacillus</taxon>
    </lineage>
</organism>
<evidence type="ECO:0000256" key="1">
    <source>
        <dbReference type="ARBA" id="ARBA00004651"/>
    </source>
</evidence>
<keyword evidence="5 7" id="KW-1133">Transmembrane helix</keyword>
<dbReference type="InterPro" id="IPR011701">
    <property type="entry name" value="MFS"/>
</dbReference>
<keyword evidence="3" id="KW-1003">Cell membrane</keyword>
<evidence type="ECO:0000256" key="3">
    <source>
        <dbReference type="ARBA" id="ARBA00022475"/>
    </source>
</evidence>
<protein>
    <submittedName>
        <fullName evidence="9">Predicted arabinose efflux permease, MFS family</fullName>
    </submittedName>
</protein>
<feature type="transmembrane region" description="Helical" evidence="7">
    <location>
        <begin position="313"/>
        <end position="331"/>
    </location>
</feature>
<evidence type="ECO:0000259" key="8">
    <source>
        <dbReference type="PROSITE" id="PS50850"/>
    </source>
</evidence>
<evidence type="ECO:0000256" key="7">
    <source>
        <dbReference type="SAM" id="Phobius"/>
    </source>
</evidence>
<evidence type="ECO:0000256" key="6">
    <source>
        <dbReference type="ARBA" id="ARBA00023136"/>
    </source>
</evidence>
<feature type="transmembrane region" description="Helical" evidence="7">
    <location>
        <begin position="12"/>
        <end position="32"/>
    </location>
</feature>
<feature type="transmembrane region" description="Helical" evidence="7">
    <location>
        <begin position="217"/>
        <end position="242"/>
    </location>
</feature>
<dbReference type="SUPFAM" id="SSF103473">
    <property type="entry name" value="MFS general substrate transporter"/>
    <property type="match status" value="1"/>
</dbReference>
<keyword evidence="10" id="KW-1185">Reference proteome</keyword>
<feature type="transmembrane region" description="Helical" evidence="7">
    <location>
        <begin position="44"/>
        <end position="64"/>
    </location>
</feature>
<feature type="transmembrane region" description="Helical" evidence="7">
    <location>
        <begin position="102"/>
        <end position="120"/>
    </location>
</feature>
<evidence type="ECO:0000256" key="4">
    <source>
        <dbReference type="ARBA" id="ARBA00022692"/>
    </source>
</evidence>
<dbReference type="InterPro" id="IPR036259">
    <property type="entry name" value="MFS_trans_sf"/>
</dbReference>
<feature type="transmembrane region" description="Helical" evidence="7">
    <location>
        <begin position="141"/>
        <end position="160"/>
    </location>
</feature>
<evidence type="ECO:0000256" key="5">
    <source>
        <dbReference type="ARBA" id="ARBA00022989"/>
    </source>
</evidence>
<reference evidence="10" key="1">
    <citation type="submission" date="2016-10" db="EMBL/GenBank/DDBJ databases">
        <authorList>
            <person name="Varghese N."/>
            <person name="Submissions S."/>
        </authorList>
    </citation>
    <scope>NUCLEOTIDE SEQUENCE [LARGE SCALE GENOMIC DNA]</scope>
    <source>
        <strain evidence="10">OK042</strain>
    </source>
</reference>
<keyword evidence="4 7" id="KW-0812">Transmembrane</keyword>
<evidence type="ECO:0000313" key="9">
    <source>
        <dbReference type="EMBL" id="SFK95320.1"/>
    </source>
</evidence>
<dbReference type="PANTHER" id="PTHR43266">
    <property type="entry name" value="MACROLIDE-EFFLUX PROTEIN"/>
    <property type="match status" value="1"/>
</dbReference>
<feature type="transmembrane region" description="Helical" evidence="7">
    <location>
        <begin position="284"/>
        <end position="307"/>
    </location>
</feature>
<comment type="subcellular location">
    <subcellularLocation>
        <location evidence="1">Cell membrane</location>
        <topology evidence="1">Multi-pass membrane protein</topology>
    </subcellularLocation>
</comment>
<dbReference type="PANTHER" id="PTHR43266:SF8">
    <property type="entry name" value="MACROLIDE-EFFLUX PROTEIN"/>
    <property type="match status" value="1"/>
</dbReference>
<feature type="transmembrane region" description="Helical" evidence="7">
    <location>
        <begin position="343"/>
        <end position="364"/>
    </location>
</feature>
<feature type="transmembrane region" description="Helical" evidence="7">
    <location>
        <begin position="76"/>
        <end position="96"/>
    </location>
</feature>
<dbReference type="STRING" id="1884381.SAMN05518846_12557"/>
<keyword evidence="6 7" id="KW-0472">Membrane</keyword>
<dbReference type="GO" id="GO:0005886">
    <property type="term" value="C:plasma membrane"/>
    <property type="evidence" value="ECO:0007669"/>
    <property type="project" value="UniProtKB-SubCell"/>
</dbReference>
<dbReference type="Pfam" id="PF07690">
    <property type="entry name" value="MFS_1"/>
    <property type="match status" value="1"/>
</dbReference>
<feature type="domain" description="Major facilitator superfamily (MFS) profile" evidence="8">
    <location>
        <begin position="9"/>
        <end position="396"/>
    </location>
</feature>
<keyword evidence="2" id="KW-0813">Transport</keyword>
<name>A0A1I4DRP0_9BACL</name>
<dbReference type="GO" id="GO:0022857">
    <property type="term" value="F:transmembrane transporter activity"/>
    <property type="evidence" value="ECO:0007669"/>
    <property type="project" value="InterPro"/>
</dbReference>
<proteinExistence type="predicted"/>
<dbReference type="Gene3D" id="1.20.1250.20">
    <property type="entry name" value="MFS general substrate transporter like domains"/>
    <property type="match status" value="2"/>
</dbReference>
<sequence>MSGLFQNRYVRAILLSGLFLQIGIWVRNFAILLYVMDHTGGDPLAISMISVAEYAPIFLFSFLAGTFVDRWRPKRTMVWCDLISAISVIAVLLTFIYGTWKAVFFVTLISAILSQFSQPAGMKLFKLHVPAEQLQAGMSMYQTLFAIFMVLGPILGTFVFQSFGMVMAMVVTSLAFMLSALVLFFLPADPVEDKAKQPSTLWADMASGMRYVRENRVLTLIGLCFLASGLAIGLVQPLSIFLVTERLGLPKESLQWLLMLQGIGMIAGGGLTMSFAKTVAPQKLLIIGMLGNALALAVAGLSTHLWLTLAAQLFSGLLLPCIQIGINTLLLKHTESAFIGRVNGILIPMYTGSMVVTMSVAGMAKEHFSLVSIFVLASLLFIVGTLFIMPLARMQEGKQGESKEKIG</sequence>
<dbReference type="PROSITE" id="PS50850">
    <property type="entry name" value="MFS"/>
    <property type="match status" value="1"/>
</dbReference>
<dbReference type="RefSeq" id="WP_092276837.1">
    <property type="nucleotide sequence ID" value="NZ_FORT01000025.1"/>
</dbReference>
<dbReference type="InterPro" id="IPR020846">
    <property type="entry name" value="MFS_dom"/>
</dbReference>
<dbReference type="EMBL" id="FORT01000025">
    <property type="protein sequence ID" value="SFK95320.1"/>
    <property type="molecule type" value="Genomic_DNA"/>
</dbReference>
<dbReference type="AlphaFoldDB" id="A0A1I4DRP0"/>
<gene>
    <name evidence="9" type="ORF">SAMN05518846_12557</name>
</gene>
<feature type="transmembrane region" description="Helical" evidence="7">
    <location>
        <begin position="370"/>
        <end position="392"/>
    </location>
</feature>
<dbReference type="CDD" id="cd06173">
    <property type="entry name" value="MFS_MefA_like"/>
    <property type="match status" value="1"/>
</dbReference>
<feature type="transmembrane region" description="Helical" evidence="7">
    <location>
        <begin position="166"/>
        <end position="186"/>
    </location>
</feature>
<accession>A0A1I4DRP0</accession>
<evidence type="ECO:0000256" key="2">
    <source>
        <dbReference type="ARBA" id="ARBA00022448"/>
    </source>
</evidence>